<keyword evidence="4" id="KW-0547">Nucleotide-binding</keyword>
<organism evidence="7 8">
    <name type="scientific">Candidozyma pseudohaemuli</name>
    <dbReference type="NCBI Taxonomy" id="418784"/>
    <lineage>
        <taxon>Eukaryota</taxon>
        <taxon>Fungi</taxon>
        <taxon>Dikarya</taxon>
        <taxon>Ascomycota</taxon>
        <taxon>Saccharomycotina</taxon>
        <taxon>Pichiomycetes</taxon>
        <taxon>Metschnikowiaceae</taxon>
        <taxon>Candidozyma</taxon>
    </lineage>
</organism>
<protein>
    <recommendedName>
        <fullName evidence="9">Dihydrofolate synthetase</fullName>
    </recommendedName>
</protein>
<dbReference type="EMBL" id="PYFQ01000003">
    <property type="protein sequence ID" value="PSK39433.1"/>
    <property type="molecule type" value="Genomic_DNA"/>
</dbReference>
<proteinExistence type="inferred from homology"/>
<comment type="caution">
    <text evidence="7">The sequence shown here is derived from an EMBL/GenBank/DDBJ whole genome shotgun (WGS) entry which is preliminary data.</text>
</comment>
<dbReference type="PROSITE" id="PS01012">
    <property type="entry name" value="FOLYLPOLYGLU_SYNT_2"/>
    <property type="match status" value="1"/>
</dbReference>
<evidence type="ECO:0000313" key="7">
    <source>
        <dbReference type="EMBL" id="PSK39433.1"/>
    </source>
</evidence>
<dbReference type="GO" id="GO:0008841">
    <property type="term" value="F:dihydrofolate synthase activity"/>
    <property type="evidence" value="ECO:0007669"/>
    <property type="project" value="TreeGrafter"/>
</dbReference>
<dbReference type="InterPro" id="IPR036565">
    <property type="entry name" value="Mur-like_cat_sf"/>
</dbReference>
<dbReference type="PANTHER" id="PTHR11136:SF0">
    <property type="entry name" value="DIHYDROFOLATE SYNTHETASE-RELATED"/>
    <property type="match status" value="1"/>
</dbReference>
<keyword evidence="6" id="KW-0460">Magnesium</keyword>
<dbReference type="GeneID" id="36565434"/>
<sequence length="351" mass="38536">MLVNDCISINRNILPMDDFKKVKKQVQEHNDHNGIGCTEFEILTCTAFMIFAMEQLELALVEVGLGGRLDATNVLTEDDVLVSGITKVGIDHESFLGSTISQIASEKAGIIKKGVDCVVDLTNHRDAMEAIRAKASEEGSPLHEVTSTSLTRRLIELSPLKGNYQEQNLAVALEIVSLLKEKHSFQISDEAIKRGIKNTTWPGRLQTIKEPKTGIELLIDGAHNESAAIELAGFLDGYREGKGIIFVVALTKGKSVENLLKHIVKPGDTIIPMEFLQPEGMPWVHSYSGEYVGQEAKKYAELEQTGISNTDELFAYLKGLKAQGDDRKVVACGSLYLCADILRAVNYAPTH</sequence>
<dbReference type="GO" id="GO:0004326">
    <property type="term" value="F:tetrahydrofolylpolyglutamate synthase activity"/>
    <property type="evidence" value="ECO:0007669"/>
    <property type="project" value="InterPro"/>
</dbReference>
<gene>
    <name evidence="7" type="ORF">C7M61_002045</name>
</gene>
<name>A0A2P7YTY7_9ASCO</name>
<dbReference type="VEuPathDB" id="FungiDB:C7M61_002045"/>
<dbReference type="PANTHER" id="PTHR11136">
    <property type="entry name" value="FOLYLPOLYGLUTAMATE SYNTHASE-RELATED"/>
    <property type="match status" value="1"/>
</dbReference>
<keyword evidence="8" id="KW-1185">Reference proteome</keyword>
<dbReference type="Gene3D" id="3.40.1190.10">
    <property type="entry name" value="Mur-like, catalytic domain"/>
    <property type="match status" value="1"/>
</dbReference>
<dbReference type="NCBIfam" id="TIGR01499">
    <property type="entry name" value="folC"/>
    <property type="match status" value="1"/>
</dbReference>
<accession>A0A2P7YTY7</accession>
<keyword evidence="3" id="KW-0479">Metal-binding</keyword>
<dbReference type="SUPFAM" id="SSF53623">
    <property type="entry name" value="MurD-like peptide ligases, catalytic domain"/>
    <property type="match status" value="1"/>
</dbReference>
<dbReference type="OrthoDB" id="5212574at2759"/>
<keyword evidence="5" id="KW-0067">ATP-binding</keyword>
<dbReference type="SUPFAM" id="SSF53244">
    <property type="entry name" value="MurD-like peptide ligases, peptide-binding domain"/>
    <property type="match status" value="1"/>
</dbReference>
<evidence type="ECO:0008006" key="9">
    <source>
        <dbReference type="Google" id="ProtNLM"/>
    </source>
</evidence>
<dbReference type="GO" id="GO:0005524">
    <property type="term" value="F:ATP binding"/>
    <property type="evidence" value="ECO:0007669"/>
    <property type="project" value="UniProtKB-KW"/>
</dbReference>
<dbReference type="UniPathway" id="UPA00850"/>
<dbReference type="InterPro" id="IPR018109">
    <property type="entry name" value="Folylpolyglutamate_synth_CS"/>
</dbReference>
<dbReference type="Proteomes" id="UP000241107">
    <property type="component" value="Unassembled WGS sequence"/>
</dbReference>
<dbReference type="GO" id="GO:0005739">
    <property type="term" value="C:mitochondrion"/>
    <property type="evidence" value="ECO:0007669"/>
    <property type="project" value="TreeGrafter"/>
</dbReference>
<evidence type="ECO:0000256" key="6">
    <source>
        <dbReference type="ARBA" id="ARBA00022842"/>
    </source>
</evidence>
<reference evidence="7 8" key="1">
    <citation type="submission" date="2018-03" db="EMBL/GenBank/DDBJ databases">
        <title>Candida pseudohaemulonii genome assembly and annotation.</title>
        <authorList>
            <person name="Munoz J.F."/>
            <person name="Gade L.G."/>
            <person name="Chow N.A."/>
            <person name="Litvintseva A.P."/>
            <person name="Loparev V.N."/>
            <person name="Cuomo C.A."/>
        </authorList>
    </citation>
    <scope>NUCLEOTIDE SEQUENCE [LARGE SCALE GENOMIC DNA]</scope>
    <source>
        <strain evidence="7 8">B12108</strain>
    </source>
</reference>
<evidence type="ECO:0000256" key="5">
    <source>
        <dbReference type="ARBA" id="ARBA00022840"/>
    </source>
</evidence>
<dbReference type="RefSeq" id="XP_024714570.1">
    <property type="nucleotide sequence ID" value="XM_024857434.1"/>
</dbReference>
<comment type="similarity">
    <text evidence="1">Belongs to the folylpolyglutamate synthase family.</text>
</comment>
<evidence type="ECO:0000256" key="1">
    <source>
        <dbReference type="ARBA" id="ARBA00008276"/>
    </source>
</evidence>
<dbReference type="Gene3D" id="3.90.190.20">
    <property type="entry name" value="Mur ligase, C-terminal domain"/>
    <property type="match status" value="1"/>
</dbReference>
<evidence type="ECO:0000256" key="3">
    <source>
        <dbReference type="ARBA" id="ARBA00022723"/>
    </source>
</evidence>
<dbReference type="InterPro" id="IPR036615">
    <property type="entry name" value="Mur_ligase_C_dom_sf"/>
</dbReference>
<dbReference type="InterPro" id="IPR001645">
    <property type="entry name" value="Folylpolyglutamate_synth"/>
</dbReference>
<keyword evidence="2" id="KW-0436">Ligase</keyword>
<evidence type="ECO:0000313" key="8">
    <source>
        <dbReference type="Proteomes" id="UP000241107"/>
    </source>
</evidence>
<dbReference type="GO" id="GO:0046872">
    <property type="term" value="F:metal ion binding"/>
    <property type="evidence" value="ECO:0007669"/>
    <property type="project" value="UniProtKB-KW"/>
</dbReference>
<dbReference type="GO" id="GO:0005829">
    <property type="term" value="C:cytosol"/>
    <property type="evidence" value="ECO:0007669"/>
    <property type="project" value="TreeGrafter"/>
</dbReference>
<evidence type="ECO:0000256" key="4">
    <source>
        <dbReference type="ARBA" id="ARBA00022741"/>
    </source>
</evidence>
<dbReference type="AlphaFoldDB" id="A0A2P7YTY7"/>
<dbReference type="STRING" id="418784.A0A2P7YTY7"/>
<evidence type="ECO:0000256" key="2">
    <source>
        <dbReference type="ARBA" id="ARBA00022598"/>
    </source>
</evidence>